<evidence type="ECO:0000313" key="1">
    <source>
        <dbReference type="EMBL" id="GDZ84475.1"/>
    </source>
</evidence>
<gene>
    <name evidence="1" type="ORF">LCIT_17170</name>
</gene>
<comment type="caution">
    <text evidence="1">The sequence shown here is derived from an EMBL/GenBank/DDBJ whole genome shotgun (WGS) entry which is preliminary data.</text>
</comment>
<sequence>MQVAYIERGQSMSISEFLKSYIDKNDINFHKIDNYEYTESSRRLFYSFKQDNPSKELPDGYIIDSYEKNESLYLVNLNTLVKVEISKKNR</sequence>
<dbReference type="RefSeq" id="WP_149334748.1">
    <property type="nucleotide sequence ID" value="NZ_BJJW01000013.1"/>
</dbReference>
<dbReference type="EMBL" id="BJJW01000013">
    <property type="protein sequence ID" value="GDZ84475.1"/>
    <property type="molecule type" value="Genomic_DNA"/>
</dbReference>
<evidence type="ECO:0000313" key="2">
    <source>
        <dbReference type="Proteomes" id="UP000323274"/>
    </source>
</evidence>
<accession>A0A5A5U3E9</accession>
<name>A0A5A5U3E9_LEUCI</name>
<proteinExistence type="predicted"/>
<dbReference type="Proteomes" id="UP000323274">
    <property type="component" value="Unassembled WGS sequence"/>
</dbReference>
<reference evidence="1 2" key="1">
    <citation type="submission" date="2019-04" db="EMBL/GenBank/DDBJ databases">
        <title>A pseudo-fructophilic Leuconostoc citreum strain F192-5 isolated from peel of satsuma mandarin: the first report for isolation and characterization of strain-dependent fructophilic-like characteristics.</title>
        <authorList>
            <person name="Maeno S."/>
            <person name="Tanizawa Y."/>
            <person name="Kajikawa A."/>
            <person name="Kanesaki Y."/>
            <person name="Kubota E."/>
            <person name="Arita M."/>
            <person name="Leon D."/>
            <person name="Endo A."/>
        </authorList>
    </citation>
    <scope>NUCLEOTIDE SEQUENCE [LARGE SCALE GENOMIC DNA]</scope>
    <source>
        <strain evidence="1 2">F192-5</strain>
    </source>
</reference>
<protein>
    <submittedName>
        <fullName evidence="1">Uncharacterized protein</fullName>
    </submittedName>
</protein>
<organism evidence="1 2">
    <name type="scientific">Leuconostoc citreum</name>
    <dbReference type="NCBI Taxonomy" id="33964"/>
    <lineage>
        <taxon>Bacteria</taxon>
        <taxon>Bacillati</taxon>
        <taxon>Bacillota</taxon>
        <taxon>Bacilli</taxon>
        <taxon>Lactobacillales</taxon>
        <taxon>Lactobacillaceae</taxon>
        <taxon>Leuconostoc</taxon>
    </lineage>
</organism>
<dbReference type="AlphaFoldDB" id="A0A5A5U3E9"/>